<accession>A0A7S3Z9P2</accession>
<organism evidence="2">
    <name type="scientific">Lotharella globosa</name>
    <dbReference type="NCBI Taxonomy" id="91324"/>
    <lineage>
        <taxon>Eukaryota</taxon>
        <taxon>Sar</taxon>
        <taxon>Rhizaria</taxon>
        <taxon>Cercozoa</taxon>
        <taxon>Chlorarachniophyceae</taxon>
        <taxon>Lotharella</taxon>
    </lineage>
</organism>
<feature type="region of interest" description="Disordered" evidence="1">
    <location>
        <begin position="1"/>
        <end position="36"/>
    </location>
</feature>
<reference evidence="2" key="1">
    <citation type="submission" date="2021-01" db="EMBL/GenBank/DDBJ databases">
        <authorList>
            <person name="Corre E."/>
            <person name="Pelletier E."/>
            <person name="Niang G."/>
            <person name="Scheremetjew M."/>
            <person name="Finn R."/>
            <person name="Kale V."/>
            <person name="Holt S."/>
            <person name="Cochrane G."/>
            <person name="Meng A."/>
            <person name="Brown T."/>
            <person name="Cohen L."/>
        </authorList>
    </citation>
    <scope>NUCLEOTIDE SEQUENCE</scope>
    <source>
        <strain evidence="2">CCCM811</strain>
    </source>
</reference>
<feature type="compositionally biased region" description="Acidic residues" evidence="1">
    <location>
        <begin position="166"/>
        <end position="179"/>
    </location>
</feature>
<evidence type="ECO:0000256" key="1">
    <source>
        <dbReference type="SAM" id="MobiDB-lite"/>
    </source>
</evidence>
<proteinExistence type="predicted"/>
<feature type="region of interest" description="Disordered" evidence="1">
    <location>
        <begin position="63"/>
        <end position="189"/>
    </location>
</feature>
<dbReference type="EMBL" id="HBIV01039656">
    <property type="protein sequence ID" value="CAE0676380.1"/>
    <property type="molecule type" value="Transcribed_RNA"/>
</dbReference>
<name>A0A7S3Z9P2_9EUKA</name>
<protein>
    <recommendedName>
        <fullName evidence="3">Transcription elongation factor Eaf N-terminal domain-containing protein</fullName>
    </recommendedName>
</protein>
<gene>
    <name evidence="2" type="ORF">LGLO00237_LOCUS28158</name>
</gene>
<dbReference type="AlphaFoldDB" id="A0A7S3Z9P2"/>
<evidence type="ECO:0008006" key="3">
    <source>
        <dbReference type="Google" id="ProtNLM"/>
    </source>
</evidence>
<sequence>MPCGLAEVDGQRATVTLEDEDSPHTGSKNVFRGKHTVEEKGDQYVLIFEGTQFVLHRIHASLKSLDPQKSARPPPSDKNSHSSKATSKTRKRKKPITSITAITPFAGVSETSSSAKRSNKTPSSSTPSHRRTNTNAQTQQQMPKKHKQQQAGLFSRQLPEISSSSSEDDGDGDEDENLEEDNRANGSSG</sequence>
<evidence type="ECO:0000313" key="2">
    <source>
        <dbReference type="EMBL" id="CAE0676380.1"/>
    </source>
</evidence>
<feature type="compositionally biased region" description="Low complexity" evidence="1">
    <location>
        <begin position="121"/>
        <end position="142"/>
    </location>
</feature>